<keyword evidence="1" id="KW-1133">Transmembrane helix</keyword>
<name>A0A7E4VEV5_PANRE</name>
<reference evidence="2" key="1">
    <citation type="journal article" date="2013" name="Genetics">
        <title>The draft genome and transcriptome of Panagrellus redivivus are shaped by the harsh demands of a free-living lifestyle.</title>
        <authorList>
            <person name="Srinivasan J."/>
            <person name="Dillman A.R."/>
            <person name="Macchietto M.G."/>
            <person name="Heikkinen L."/>
            <person name="Lakso M."/>
            <person name="Fracchia K.M."/>
            <person name="Antoshechkin I."/>
            <person name="Mortazavi A."/>
            <person name="Wong G."/>
            <person name="Sternberg P.W."/>
        </authorList>
    </citation>
    <scope>NUCLEOTIDE SEQUENCE [LARGE SCALE GENOMIC DNA]</scope>
    <source>
        <strain evidence="2">MT8872</strain>
    </source>
</reference>
<keyword evidence="1" id="KW-0472">Membrane</keyword>
<dbReference type="WBParaSite" id="Pan_g20071.t1">
    <property type="protein sequence ID" value="Pan_g20071.t1"/>
    <property type="gene ID" value="Pan_g20071"/>
</dbReference>
<dbReference type="Proteomes" id="UP000492821">
    <property type="component" value="Unassembled WGS sequence"/>
</dbReference>
<keyword evidence="1" id="KW-0812">Transmembrane</keyword>
<protein>
    <submittedName>
        <fullName evidence="3">CUB domain-containing protein</fullName>
    </submittedName>
</protein>
<evidence type="ECO:0000256" key="1">
    <source>
        <dbReference type="SAM" id="Phobius"/>
    </source>
</evidence>
<keyword evidence="2" id="KW-1185">Reference proteome</keyword>
<evidence type="ECO:0000313" key="2">
    <source>
        <dbReference type="Proteomes" id="UP000492821"/>
    </source>
</evidence>
<accession>A0A7E4VEV5</accession>
<proteinExistence type="predicted"/>
<organism evidence="2 3">
    <name type="scientific">Panagrellus redivivus</name>
    <name type="common">Microworm</name>
    <dbReference type="NCBI Taxonomy" id="6233"/>
    <lineage>
        <taxon>Eukaryota</taxon>
        <taxon>Metazoa</taxon>
        <taxon>Ecdysozoa</taxon>
        <taxon>Nematoda</taxon>
        <taxon>Chromadorea</taxon>
        <taxon>Rhabditida</taxon>
        <taxon>Tylenchina</taxon>
        <taxon>Panagrolaimomorpha</taxon>
        <taxon>Panagrolaimoidea</taxon>
        <taxon>Panagrolaimidae</taxon>
        <taxon>Panagrellus</taxon>
    </lineage>
</organism>
<evidence type="ECO:0000313" key="3">
    <source>
        <dbReference type="WBParaSite" id="Pan_g20071.t1"/>
    </source>
</evidence>
<reference evidence="3" key="2">
    <citation type="submission" date="2020-10" db="UniProtKB">
        <authorList>
            <consortium name="WormBaseParasite"/>
        </authorList>
    </citation>
    <scope>IDENTIFICATION</scope>
</reference>
<feature type="transmembrane region" description="Helical" evidence="1">
    <location>
        <begin position="119"/>
        <end position="143"/>
    </location>
</feature>
<dbReference type="AlphaFoldDB" id="A0A7E4VEV5"/>
<sequence length="150" mass="16667">MTFKYENYAKCVGEFLICYKSLDPFPASEEVCGRGYQGIIVDFQQKQMTGFRCSVEEPNLKFTFEKKSKYAKPPDVSDGFFHYRVITLPTNCIIKILGATDPNPPDSKSNDSLKTAKPVIYILAGAAGVILLLAISSVIYCLCCKGRRAT</sequence>